<organism evidence="1 2">
    <name type="scientific">Pedosphaera parvula (strain Ellin514)</name>
    <dbReference type="NCBI Taxonomy" id="320771"/>
    <lineage>
        <taxon>Bacteria</taxon>
        <taxon>Pseudomonadati</taxon>
        <taxon>Verrucomicrobiota</taxon>
        <taxon>Pedosphaerae</taxon>
        <taxon>Pedosphaerales</taxon>
        <taxon>Pedosphaeraceae</taxon>
        <taxon>Pedosphaera</taxon>
    </lineage>
</organism>
<sequence length="150" mass="16293">MVFSVSTASGELTAAQIAGQLGVSRRQFFNWVDALKAGGVEELLKRGHGGGQPTQIQGVVLKELVAGLQAGRWKRAREVQAWLEQQHATQLSVKGVYYWLGKLGAVLKGAAQDSRAKRRGRQLSVSAVALRTAQELERGWWKTGARVGGR</sequence>
<dbReference type="OrthoDB" id="3171994at2"/>
<dbReference type="SUPFAM" id="SSF46689">
    <property type="entry name" value="Homeodomain-like"/>
    <property type="match status" value="1"/>
</dbReference>
<reference evidence="1 2" key="1">
    <citation type="journal article" date="2011" name="J. Bacteriol.">
        <title>Genome sequence of 'Pedosphaera parvula' Ellin514, an aerobic Verrucomicrobial isolate from pasture soil.</title>
        <authorList>
            <person name="Kant R."/>
            <person name="van Passel M.W."/>
            <person name="Sangwan P."/>
            <person name="Palva A."/>
            <person name="Lucas S."/>
            <person name="Copeland A."/>
            <person name="Lapidus A."/>
            <person name="Glavina Del Rio T."/>
            <person name="Dalin E."/>
            <person name="Tice H."/>
            <person name="Bruce D."/>
            <person name="Goodwin L."/>
            <person name="Pitluck S."/>
            <person name="Chertkov O."/>
            <person name="Larimer F.W."/>
            <person name="Land M.L."/>
            <person name="Hauser L."/>
            <person name="Brettin T.S."/>
            <person name="Detter J.C."/>
            <person name="Han S."/>
            <person name="de Vos W.M."/>
            <person name="Janssen P.H."/>
            <person name="Smidt H."/>
        </authorList>
    </citation>
    <scope>NUCLEOTIDE SEQUENCE [LARGE SCALE GENOMIC DNA]</scope>
    <source>
        <strain evidence="1 2">Ellin514</strain>
    </source>
</reference>
<dbReference type="EMBL" id="ABOX02000043">
    <property type="protein sequence ID" value="EEF58438.1"/>
    <property type="molecule type" value="Genomic_DNA"/>
</dbReference>
<evidence type="ECO:0008006" key="3">
    <source>
        <dbReference type="Google" id="ProtNLM"/>
    </source>
</evidence>
<gene>
    <name evidence="1" type="ORF">Cflav_PD1061</name>
</gene>
<dbReference type="RefSeq" id="WP_007417508.1">
    <property type="nucleotide sequence ID" value="NZ_ABOX02000043.1"/>
</dbReference>
<dbReference type="Proteomes" id="UP000003688">
    <property type="component" value="Unassembled WGS sequence"/>
</dbReference>
<keyword evidence="2" id="KW-1185">Reference proteome</keyword>
<proteinExistence type="predicted"/>
<dbReference type="InterPro" id="IPR009057">
    <property type="entry name" value="Homeodomain-like_sf"/>
</dbReference>
<accession>B9XNX2</accession>
<evidence type="ECO:0000313" key="1">
    <source>
        <dbReference type="EMBL" id="EEF58438.1"/>
    </source>
</evidence>
<comment type="caution">
    <text evidence="1">The sequence shown here is derived from an EMBL/GenBank/DDBJ whole genome shotgun (WGS) entry which is preliminary data.</text>
</comment>
<protein>
    <recommendedName>
        <fullName evidence="3">Helix-turn-helix domain-containing protein</fullName>
    </recommendedName>
</protein>
<dbReference type="Pfam" id="PF13551">
    <property type="entry name" value="HTH_29"/>
    <property type="match status" value="1"/>
</dbReference>
<dbReference type="AlphaFoldDB" id="B9XNX2"/>
<name>B9XNX2_PEDPL</name>
<evidence type="ECO:0000313" key="2">
    <source>
        <dbReference type="Proteomes" id="UP000003688"/>
    </source>
</evidence>